<dbReference type="Gene3D" id="1.10.10.10">
    <property type="entry name" value="Winged helix-like DNA-binding domain superfamily/Winged helix DNA-binding domain"/>
    <property type="match status" value="1"/>
</dbReference>
<dbReference type="InterPro" id="IPR039422">
    <property type="entry name" value="MarR/SlyA-like"/>
</dbReference>
<name>A0ABP5VS32_9ACTN</name>
<evidence type="ECO:0000259" key="1">
    <source>
        <dbReference type="PROSITE" id="PS50995"/>
    </source>
</evidence>
<dbReference type="PROSITE" id="PS50995">
    <property type="entry name" value="HTH_MARR_2"/>
    <property type="match status" value="1"/>
</dbReference>
<dbReference type="InterPro" id="IPR036390">
    <property type="entry name" value="WH_DNA-bd_sf"/>
</dbReference>
<reference evidence="3" key="1">
    <citation type="journal article" date="2019" name="Int. J. Syst. Evol. Microbiol.">
        <title>The Global Catalogue of Microorganisms (GCM) 10K type strain sequencing project: providing services to taxonomists for standard genome sequencing and annotation.</title>
        <authorList>
            <consortium name="The Broad Institute Genomics Platform"/>
            <consortium name="The Broad Institute Genome Sequencing Center for Infectious Disease"/>
            <person name="Wu L."/>
            <person name="Ma J."/>
        </authorList>
    </citation>
    <scope>NUCLEOTIDE SEQUENCE [LARGE SCALE GENOMIC DNA]</scope>
    <source>
        <strain evidence="3">JCM 6921</strain>
    </source>
</reference>
<comment type="caution">
    <text evidence="2">The sequence shown here is derived from an EMBL/GenBank/DDBJ whole genome shotgun (WGS) entry which is preliminary data.</text>
</comment>
<keyword evidence="3" id="KW-1185">Reference proteome</keyword>
<dbReference type="RefSeq" id="WP_344632348.1">
    <property type="nucleotide sequence ID" value="NZ_BAAATJ010000019.1"/>
</dbReference>
<sequence>MSAPELLSDTALAVFRLNGRFLAAAERLARPAGLTAAWWQVLGSVLREPLPVAGIARAMGVTRQSVQRVADLLVERGLAVYEPNPAHRRAKLLAPTEEGRAAVGRIAPGHAEFAARLSEALGGEEDFAAVHDALERLSKALDAVEPPAA</sequence>
<dbReference type="SMART" id="SM00347">
    <property type="entry name" value="HTH_MARR"/>
    <property type="match status" value="1"/>
</dbReference>
<dbReference type="Proteomes" id="UP001500058">
    <property type="component" value="Unassembled WGS sequence"/>
</dbReference>
<organism evidence="2 3">
    <name type="scientific">Streptomyces glaucosporus</name>
    <dbReference type="NCBI Taxonomy" id="284044"/>
    <lineage>
        <taxon>Bacteria</taxon>
        <taxon>Bacillati</taxon>
        <taxon>Actinomycetota</taxon>
        <taxon>Actinomycetes</taxon>
        <taxon>Kitasatosporales</taxon>
        <taxon>Streptomycetaceae</taxon>
        <taxon>Streptomyces</taxon>
    </lineage>
</organism>
<dbReference type="PANTHER" id="PTHR33164">
    <property type="entry name" value="TRANSCRIPTIONAL REGULATOR, MARR FAMILY"/>
    <property type="match status" value="1"/>
</dbReference>
<protein>
    <submittedName>
        <fullName evidence="2">MarR family transcriptional regulator</fullName>
    </submittedName>
</protein>
<feature type="domain" description="HTH marR-type" evidence="1">
    <location>
        <begin position="3"/>
        <end position="139"/>
    </location>
</feature>
<evidence type="ECO:0000313" key="3">
    <source>
        <dbReference type="Proteomes" id="UP001500058"/>
    </source>
</evidence>
<evidence type="ECO:0000313" key="2">
    <source>
        <dbReference type="EMBL" id="GAA2407068.1"/>
    </source>
</evidence>
<gene>
    <name evidence="2" type="ORF">GCM10010420_38860</name>
</gene>
<proteinExistence type="predicted"/>
<accession>A0ABP5VS32</accession>
<dbReference type="InterPro" id="IPR000835">
    <property type="entry name" value="HTH_MarR-typ"/>
</dbReference>
<dbReference type="InterPro" id="IPR036388">
    <property type="entry name" value="WH-like_DNA-bd_sf"/>
</dbReference>
<dbReference type="PANTHER" id="PTHR33164:SF99">
    <property type="entry name" value="MARR FAMILY REGULATORY PROTEIN"/>
    <property type="match status" value="1"/>
</dbReference>
<dbReference type="Pfam" id="PF12802">
    <property type="entry name" value="MarR_2"/>
    <property type="match status" value="1"/>
</dbReference>
<dbReference type="EMBL" id="BAAATJ010000019">
    <property type="protein sequence ID" value="GAA2407068.1"/>
    <property type="molecule type" value="Genomic_DNA"/>
</dbReference>
<dbReference type="SUPFAM" id="SSF46785">
    <property type="entry name" value="Winged helix' DNA-binding domain"/>
    <property type="match status" value="1"/>
</dbReference>